<reference evidence="1" key="1">
    <citation type="journal article" date="2014" name="Front. Microbiol.">
        <title>High frequency of phylogenetically diverse reductive dehalogenase-homologous genes in deep subseafloor sedimentary metagenomes.</title>
        <authorList>
            <person name="Kawai M."/>
            <person name="Futagami T."/>
            <person name="Toyoda A."/>
            <person name="Takaki Y."/>
            <person name="Nishi S."/>
            <person name="Hori S."/>
            <person name="Arai W."/>
            <person name="Tsubouchi T."/>
            <person name="Morono Y."/>
            <person name="Uchiyama I."/>
            <person name="Ito T."/>
            <person name="Fujiyama A."/>
            <person name="Inagaki F."/>
            <person name="Takami H."/>
        </authorList>
    </citation>
    <scope>NUCLEOTIDE SEQUENCE</scope>
    <source>
        <strain evidence="1">Expedition CK06-06</strain>
    </source>
</reference>
<evidence type="ECO:0000313" key="1">
    <source>
        <dbReference type="EMBL" id="GAI30524.1"/>
    </source>
</evidence>
<gene>
    <name evidence="1" type="ORF">S06H3_26656</name>
</gene>
<dbReference type="AlphaFoldDB" id="X1PI33"/>
<name>X1PI33_9ZZZZ</name>
<proteinExistence type="predicted"/>
<sequence length="96" mass="10365">MLLKMLSWLLAFVLMIHTDETGAIKIKPIEASTVKWTENAGRAAEEFAVNAEAAAEDWARNTAAAAGTFKLAITAPNISERFRRGVTRAGAAKFSV</sequence>
<accession>X1PI33</accession>
<organism evidence="1">
    <name type="scientific">marine sediment metagenome</name>
    <dbReference type="NCBI Taxonomy" id="412755"/>
    <lineage>
        <taxon>unclassified sequences</taxon>
        <taxon>metagenomes</taxon>
        <taxon>ecological metagenomes</taxon>
    </lineage>
</organism>
<dbReference type="EMBL" id="BARV01015427">
    <property type="protein sequence ID" value="GAI30524.1"/>
    <property type="molecule type" value="Genomic_DNA"/>
</dbReference>
<feature type="non-terminal residue" evidence="1">
    <location>
        <position position="96"/>
    </location>
</feature>
<comment type="caution">
    <text evidence="1">The sequence shown here is derived from an EMBL/GenBank/DDBJ whole genome shotgun (WGS) entry which is preliminary data.</text>
</comment>
<protein>
    <submittedName>
        <fullName evidence="1">Uncharacterized protein</fullName>
    </submittedName>
</protein>